<evidence type="ECO:0000256" key="1">
    <source>
        <dbReference type="ARBA" id="ARBA00023125"/>
    </source>
</evidence>
<dbReference type="EMBL" id="CP021112">
    <property type="protein sequence ID" value="ARQ02689.1"/>
    <property type="molecule type" value="Genomic_DNA"/>
</dbReference>
<dbReference type="InterPro" id="IPR001647">
    <property type="entry name" value="HTH_TetR"/>
</dbReference>
<dbReference type="SUPFAM" id="SSF48498">
    <property type="entry name" value="Tetracyclin repressor-like, C-terminal domain"/>
    <property type="match status" value="1"/>
</dbReference>
<evidence type="ECO:0000256" key="2">
    <source>
        <dbReference type="PROSITE-ProRule" id="PRU00335"/>
    </source>
</evidence>
<dbReference type="PROSITE" id="PS01081">
    <property type="entry name" value="HTH_TETR_1"/>
    <property type="match status" value="1"/>
</dbReference>
<dbReference type="PROSITE" id="PS50977">
    <property type="entry name" value="HTH_TETR_2"/>
    <property type="match status" value="1"/>
</dbReference>
<reference evidence="4 5" key="1">
    <citation type="submission" date="2017-05" db="EMBL/GenBank/DDBJ databases">
        <title>Full genome sequence of Pseudorhodoplanes sinuspersici.</title>
        <authorList>
            <person name="Dastgheib S.M.M."/>
            <person name="Shavandi M."/>
            <person name="Tirandaz H."/>
        </authorList>
    </citation>
    <scope>NUCLEOTIDE SEQUENCE [LARGE SCALE GENOMIC DNA]</scope>
    <source>
        <strain evidence="4 5">RIPI110</strain>
    </source>
</reference>
<evidence type="ECO:0000313" key="4">
    <source>
        <dbReference type="EMBL" id="ARQ02689.1"/>
    </source>
</evidence>
<evidence type="ECO:0000259" key="3">
    <source>
        <dbReference type="PROSITE" id="PS50977"/>
    </source>
</evidence>
<name>A0A1W6ZZ64_9HYPH</name>
<dbReference type="SUPFAM" id="SSF46689">
    <property type="entry name" value="Homeodomain-like"/>
    <property type="match status" value="1"/>
</dbReference>
<accession>A0A1W6ZZ64</accession>
<dbReference type="Pfam" id="PF17939">
    <property type="entry name" value="TetR_C_30"/>
    <property type="match status" value="1"/>
</dbReference>
<dbReference type="STRING" id="1235591.CAK95_01130"/>
<sequence>MADSALVAPSCLLPKPFVLSIWINQTGEARLLSMEKTMGTKVALKKELRADLTEGGTPQRILYSAIELFADKGFDQVTVRDIAEQARVNHAAISYYFGTKEQLIKHAIATVIAPLNEQRISALNAVTKNSSKRKLKLEDVVRAMIEPTVAACMEGTGVQRHYARMLILAFALRQPFVEEVVSEQTDEVASQFVNALAEAVPGCDRADMYWGFDFMVGSMLHILLDTSRNHRLRRISGGLCDTSSVHDITEQLVSFVVAGFRAKSKK</sequence>
<dbReference type="KEGG" id="psin:CAK95_01130"/>
<dbReference type="InterPro" id="IPR050109">
    <property type="entry name" value="HTH-type_TetR-like_transc_reg"/>
</dbReference>
<dbReference type="InterPro" id="IPR023772">
    <property type="entry name" value="DNA-bd_HTH_TetR-type_CS"/>
</dbReference>
<dbReference type="Proteomes" id="UP000194137">
    <property type="component" value="Chromosome"/>
</dbReference>
<dbReference type="InterPro" id="IPR041586">
    <property type="entry name" value="PsrA_TetR_C"/>
</dbReference>
<evidence type="ECO:0000313" key="5">
    <source>
        <dbReference type="Proteomes" id="UP000194137"/>
    </source>
</evidence>
<dbReference type="GO" id="GO:0000976">
    <property type="term" value="F:transcription cis-regulatory region binding"/>
    <property type="evidence" value="ECO:0007669"/>
    <property type="project" value="TreeGrafter"/>
</dbReference>
<dbReference type="PANTHER" id="PTHR30055">
    <property type="entry name" value="HTH-TYPE TRANSCRIPTIONAL REGULATOR RUTR"/>
    <property type="match status" value="1"/>
</dbReference>
<keyword evidence="5" id="KW-1185">Reference proteome</keyword>
<dbReference type="GO" id="GO:0003700">
    <property type="term" value="F:DNA-binding transcription factor activity"/>
    <property type="evidence" value="ECO:0007669"/>
    <property type="project" value="TreeGrafter"/>
</dbReference>
<dbReference type="PANTHER" id="PTHR30055:SF235">
    <property type="entry name" value="TRANSCRIPTIONAL REGULATORY PROTEIN"/>
    <property type="match status" value="1"/>
</dbReference>
<dbReference type="Gene3D" id="1.10.357.10">
    <property type="entry name" value="Tetracycline Repressor, domain 2"/>
    <property type="match status" value="1"/>
</dbReference>
<organism evidence="4 5">
    <name type="scientific">Pseudorhodoplanes sinuspersici</name>
    <dbReference type="NCBI Taxonomy" id="1235591"/>
    <lineage>
        <taxon>Bacteria</taxon>
        <taxon>Pseudomonadati</taxon>
        <taxon>Pseudomonadota</taxon>
        <taxon>Alphaproteobacteria</taxon>
        <taxon>Hyphomicrobiales</taxon>
        <taxon>Pseudorhodoplanes</taxon>
    </lineage>
</organism>
<dbReference type="InterPro" id="IPR009057">
    <property type="entry name" value="Homeodomain-like_sf"/>
</dbReference>
<dbReference type="Pfam" id="PF00440">
    <property type="entry name" value="TetR_N"/>
    <property type="match status" value="1"/>
</dbReference>
<dbReference type="AlphaFoldDB" id="A0A1W6ZZ64"/>
<gene>
    <name evidence="4" type="ORF">CAK95_01130</name>
</gene>
<dbReference type="InterPro" id="IPR036271">
    <property type="entry name" value="Tet_transcr_reg_TetR-rel_C_sf"/>
</dbReference>
<feature type="domain" description="HTH tetR-type" evidence="3">
    <location>
        <begin position="55"/>
        <end position="115"/>
    </location>
</feature>
<protein>
    <recommendedName>
        <fullName evidence="3">HTH tetR-type domain-containing protein</fullName>
    </recommendedName>
</protein>
<keyword evidence="1 2" id="KW-0238">DNA-binding</keyword>
<dbReference type="RefSeq" id="WP_086086158.1">
    <property type="nucleotide sequence ID" value="NZ_CP021112.1"/>
</dbReference>
<feature type="DNA-binding region" description="H-T-H motif" evidence="2">
    <location>
        <begin position="78"/>
        <end position="97"/>
    </location>
</feature>
<dbReference type="PRINTS" id="PR00455">
    <property type="entry name" value="HTHTETR"/>
</dbReference>
<proteinExistence type="predicted"/>